<reference evidence="18 19" key="1">
    <citation type="submission" date="2025-05" db="UniProtKB">
        <authorList>
            <consortium name="RefSeq"/>
        </authorList>
    </citation>
    <scope>IDENTIFICATION</scope>
    <source>
        <tissue evidence="18 19">Muscle</tissue>
    </source>
</reference>
<dbReference type="InterPro" id="IPR013759">
    <property type="entry name" value="Topo_IIA_B_C"/>
</dbReference>
<dbReference type="Gene3D" id="3.90.199.10">
    <property type="entry name" value="Topoisomerase II, domain 5"/>
    <property type="match status" value="1"/>
</dbReference>
<dbReference type="PROSITE" id="PS50880">
    <property type="entry name" value="TOPRIM"/>
    <property type="match status" value="1"/>
</dbReference>
<dbReference type="SUPFAM" id="SSF56719">
    <property type="entry name" value="Type II DNA topoisomerase"/>
    <property type="match status" value="1"/>
</dbReference>
<keyword evidence="5" id="KW-0479">Metal-binding</keyword>
<keyword evidence="6 13" id="KW-0547">Nucleotide-binding</keyword>
<dbReference type="CDD" id="cd03365">
    <property type="entry name" value="TOPRIM_TopoIIA"/>
    <property type="match status" value="1"/>
</dbReference>
<feature type="region of interest" description="Disordered" evidence="14">
    <location>
        <begin position="1107"/>
        <end position="1128"/>
    </location>
</feature>
<evidence type="ECO:0000313" key="19">
    <source>
        <dbReference type="RefSeq" id="XP_022236326.1"/>
    </source>
</evidence>
<feature type="compositionally biased region" description="Polar residues" evidence="14">
    <location>
        <begin position="1488"/>
        <end position="1510"/>
    </location>
</feature>
<dbReference type="Gene3D" id="3.30.1490.30">
    <property type="match status" value="1"/>
</dbReference>
<evidence type="ECO:0000256" key="6">
    <source>
        <dbReference type="ARBA" id="ARBA00022741"/>
    </source>
</evidence>
<feature type="domain" description="Topo IIA-type catalytic" evidence="16">
    <location>
        <begin position="722"/>
        <end position="1177"/>
    </location>
</feature>
<dbReference type="RefSeq" id="XP_022236326.1">
    <property type="nucleotide sequence ID" value="XM_022380618.1"/>
</dbReference>
<organism evidence="17 18">
    <name type="scientific">Limulus polyphemus</name>
    <name type="common">Atlantic horseshoe crab</name>
    <dbReference type="NCBI Taxonomy" id="6850"/>
    <lineage>
        <taxon>Eukaryota</taxon>
        <taxon>Metazoa</taxon>
        <taxon>Ecdysozoa</taxon>
        <taxon>Arthropoda</taxon>
        <taxon>Chelicerata</taxon>
        <taxon>Merostomata</taxon>
        <taxon>Xiphosura</taxon>
        <taxon>Limulidae</taxon>
        <taxon>Limulus</taxon>
    </lineage>
</organism>
<dbReference type="Gene3D" id="3.30.230.10">
    <property type="match status" value="1"/>
</dbReference>
<dbReference type="Proteomes" id="UP000694941">
    <property type="component" value="Unplaced"/>
</dbReference>
<comment type="cofactor">
    <cofactor evidence="2">
        <name>Ca(2+)</name>
        <dbReference type="ChEBI" id="CHEBI:29108"/>
    </cofactor>
</comment>
<evidence type="ECO:0000259" key="16">
    <source>
        <dbReference type="PROSITE" id="PS52040"/>
    </source>
</evidence>
<comment type="function">
    <text evidence="13">Control of topological states of DNA by transient breakage and subsequent rejoining of DNA strands. Topoisomerase II makes double-strand breaks.</text>
</comment>
<dbReference type="Pfam" id="PF02518">
    <property type="entry name" value="HATPase_c"/>
    <property type="match status" value="1"/>
</dbReference>
<dbReference type="PROSITE" id="PS52040">
    <property type="entry name" value="TOPO_IIA"/>
    <property type="match status" value="1"/>
</dbReference>
<evidence type="ECO:0000256" key="8">
    <source>
        <dbReference type="ARBA" id="ARBA00022842"/>
    </source>
</evidence>
<dbReference type="RefSeq" id="XP_013791562.1">
    <property type="nucleotide sequence ID" value="XM_013936108.2"/>
</dbReference>
<comment type="cofactor">
    <cofactor evidence="3">
        <name>Mg(2+)</name>
        <dbReference type="ChEBI" id="CHEBI:18420"/>
    </cofactor>
</comment>
<dbReference type="InterPro" id="IPR001241">
    <property type="entry name" value="Topo_IIA"/>
</dbReference>
<dbReference type="Gene3D" id="1.10.268.10">
    <property type="entry name" value="Topoisomerase, domain 3"/>
    <property type="match status" value="1"/>
</dbReference>
<keyword evidence="9 12" id="KW-0799">Topoisomerase</keyword>
<dbReference type="SUPFAM" id="SSF55874">
    <property type="entry name" value="ATPase domain of HSP90 chaperone/DNA topoisomerase II/histidine kinase"/>
    <property type="match status" value="1"/>
</dbReference>
<keyword evidence="7 13" id="KW-0067">ATP-binding</keyword>
<dbReference type="PANTHER" id="PTHR10169">
    <property type="entry name" value="DNA TOPOISOMERASE/GYRASE"/>
    <property type="match status" value="1"/>
</dbReference>
<evidence type="ECO:0000256" key="1">
    <source>
        <dbReference type="ARBA" id="ARBA00000185"/>
    </source>
</evidence>
<keyword evidence="8" id="KW-0460">Magnesium</keyword>
<feature type="region of interest" description="Disordered" evidence="14">
    <location>
        <begin position="1186"/>
        <end position="1628"/>
    </location>
</feature>
<feature type="compositionally biased region" description="Basic and acidic residues" evidence="14">
    <location>
        <begin position="1458"/>
        <end position="1471"/>
    </location>
</feature>
<dbReference type="PROSITE" id="PS00177">
    <property type="entry name" value="TOPOISOMERASE_II"/>
    <property type="match status" value="1"/>
</dbReference>
<dbReference type="EC" id="5.6.2.2" evidence="13"/>
<dbReference type="InterPro" id="IPR020568">
    <property type="entry name" value="Ribosomal_Su5_D2-typ_SF"/>
</dbReference>
<feature type="compositionally biased region" description="Basic and acidic residues" evidence="14">
    <location>
        <begin position="1236"/>
        <end position="1248"/>
    </location>
</feature>
<dbReference type="Pfam" id="PF00204">
    <property type="entry name" value="DNA_gyraseB"/>
    <property type="match status" value="1"/>
</dbReference>
<dbReference type="SMART" id="SM00434">
    <property type="entry name" value="TOP4c"/>
    <property type="match status" value="1"/>
</dbReference>
<dbReference type="Pfam" id="PF01751">
    <property type="entry name" value="Toprim"/>
    <property type="match status" value="1"/>
</dbReference>
<dbReference type="InterPro" id="IPR001154">
    <property type="entry name" value="TopoII_euk"/>
</dbReference>
<feature type="compositionally biased region" description="Basic residues" evidence="14">
    <location>
        <begin position="1561"/>
        <end position="1583"/>
    </location>
</feature>
<evidence type="ECO:0000313" key="18">
    <source>
        <dbReference type="RefSeq" id="XP_013791562.1"/>
    </source>
</evidence>
<proteinExistence type="inferred from homology"/>
<feature type="compositionally biased region" description="Low complexity" evidence="14">
    <location>
        <begin position="1598"/>
        <end position="1614"/>
    </location>
</feature>
<protein>
    <recommendedName>
        <fullName evidence="13">DNA topoisomerase 2</fullName>
        <ecNumber evidence="13">5.6.2.2</ecNumber>
    </recommendedName>
</protein>
<evidence type="ECO:0000256" key="2">
    <source>
        <dbReference type="ARBA" id="ARBA00001913"/>
    </source>
</evidence>
<keyword evidence="17" id="KW-1185">Reference proteome</keyword>
<evidence type="ECO:0000256" key="14">
    <source>
        <dbReference type="SAM" id="MobiDB-lite"/>
    </source>
</evidence>
<comment type="similarity">
    <text evidence="4 13">Belongs to the type II topoisomerase family.</text>
</comment>
<comment type="catalytic activity">
    <reaction evidence="1 12 13">
        <text>ATP-dependent breakage, passage and rejoining of double-stranded DNA.</text>
        <dbReference type="EC" id="5.6.2.2"/>
    </reaction>
</comment>
<dbReference type="InterPro" id="IPR018522">
    <property type="entry name" value="TopoIIA_CS"/>
</dbReference>
<evidence type="ECO:0000259" key="15">
    <source>
        <dbReference type="PROSITE" id="PS50880"/>
    </source>
</evidence>
<dbReference type="SMART" id="SM00433">
    <property type="entry name" value="TOP2c"/>
    <property type="match status" value="1"/>
</dbReference>
<dbReference type="InterPro" id="IPR013506">
    <property type="entry name" value="Topo_IIA_bsu_dom2"/>
</dbReference>
<keyword evidence="11 12" id="KW-0413">Isomerase</keyword>
<dbReference type="InterPro" id="IPR013757">
    <property type="entry name" value="Topo_IIA_A_a_sf"/>
</dbReference>
<feature type="domain" description="Toprim" evidence="15">
    <location>
        <begin position="462"/>
        <end position="579"/>
    </location>
</feature>
<dbReference type="InterPro" id="IPR006171">
    <property type="entry name" value="TOPRIM_dom"/>
</dbReference>
<evidence type="ECO:0000256" key="11">
    <source>
        <dbReference type="ARBA" id="ARBA00023235"/>
    </source>
</evidence>
<dbReference type="Gene3D" id="3.40.50.670">
    <property type="match status" value="1"/>
</dbReference>
<dbReference type="GeneID" id="106475421"/>
<evidence type="ECO:0000256" key="13">
    <source>
        <dbReference type="RuleBase" id="RU362094"/>
    </source>
</evidence>
<evidence type="ECO:0000256" key="4">
    <source>
        <dbReference type="ARBA" id="ARBA00011080"/>
    </source>
</evidence>
<dbReference type="InterPro" id="IPR014721">
    <property type="entry name" value="Ribsml_uS5_D2-typ_fold_subgr"/>
</dbReference>
<evidence type="ECO:0000256" key="12">
    <source>
        <dbReference type="PROSITE-ProRule" id="PRU01384"/>
    </source>
</evidence>
<evidence type="ECO:0000256" key="9">
    <source>
        <dbReference type="ARBA" id="ARBA00023029"/>
    </source>
</evidence>
<feature type="compositionally biased region" description="Acidic residues" evidence="14">
    <location>
        <begin position="1112"/>
        <end position="1125"/>
    </location>
</feature>
<dbReference type="Pfam" id="PF00521">
    <property type="entry name" value="DNA_topoisoIV"/>
    <property type="match status" value="1"/>
</dbReference>
<dbReference type="PRINTS" id="PR01158">
    <property type="entry name" value="TOPISMRASEII"/>
</dbReference>
<dbReference type="InterPro" id="IPR003594">
    <property type="entry name" value="HATPase_dom"/>
</dbReference>
<evidence type="ECO:0000256" key="5">
    <source>
        <dbReference type="ARBA" id="ARBA00022723"/>
    </source>
</evidence>
<dbReference type="PANTHER" id="PTHR10169:SF38">
    <property type="entry name" value="DNA TOPOISOMERASE 2"/>
    <property type="match status" value="1"/>
</dbReference>
<dbReference type="InterPro" id="IPR034157">
    <property type="entry name" value="TOPRIM_TopoII"/>
</dbReference>
<dbReference type="InterPro" id="IPR013758">
    <property type="entry name" value="Topo_IIA_A/C_ab"/>
</dbReference>
<sequence>MAYSTKPEEMVFQPIQLEEENGLVKDNKKTNKRLSVERIYQKKTQLEHILLRPDTYVGSVEPITQSMWVYDDEVSGMVNKEITFVPGLYKIFDEILVNAADNKQRDKNMDCIKIDIDPQANKISIWNNGKGIPVVEHKVEKMFVPSLIFGHLLTSSNYNDEEKKVTGGRNGYGAKLCNIFSKKFVVETSSKEYGKSFKQTWTDNMMKTTDAKITPFHGEDFTRITFYPDLAKFKMEMLDNDTVAFLSRRAYDIAGSTRGVKVHLNGKRLPVKSFKDYAEQYVKGKEDEQGNPLKIVYENVNERWEVAITLSDRGFQHVSFANSIATTKGGRHVDYVADQIVNKLVEVVKKKNKGGVQVKPFQIKNHMWIFVNCLIENPTFDSQTKENMTLQVKSFGSKCQPSEKFLNQVMKCGIVESIMTWVRFKAQTQLNTKCSAKKHSKLKGIPKLEDANDAGTKNSIDCTLILTEGDSAKSLAVSGLSVIGRDKYGVFPLRGKMLNVREATHKQILENAEINNIIKIMGLQYKKKYESIEDLRTLRYGRLMIMTDQDQDGSHIKGLLINFIHHNWPSLLHLPFLEQFITPIVKAVKGKEEKSFYSLPEFEEWKTQISNWNTWKIKYYKGLGTSTAKEAREYFADMARHRIKFKYEGSDDDSAIQLAFSKKMVEQRKEWLTNGMEERKHRRELGLPELYVYGKATSHLTFNDFINKELILFSNMDNERSIPSLVDGLKPGQRKVIFTCFKRNDKREIKVAQFAGSVAELSAYHHGENSLMATIINLAQNFVGSNNINLLQPIGQFGTRLQGGKDSASPRYIFTMLSPLAKHIFSSLDEPLLNHLYEDNQKIEPEFYVPIIPMILVNGAEGIGTGWSTKIPNYNPREIVENLRRMIVGEEPKLMKPWFKNFRGSIEQLDSQRFVISGEVAILGTNKLEITELPVRTWTQSYKEQVLEPMVHGTEKTKPIIIDYKEYHTDTTVKFLITINEDKLAELEHQGLHKVFKLQSTVNTTSMVLFDHTGVLRKYESPQEILTEFFTVRLEYYAKRKAYLEGMFGAETNKLENQARFILEKIEGKVVVENKKKVDLIRTLVERGYDSDPVKAWKKAALKQQLEKEGTMMDESESSDDEEGEAAGPDFDYLLGMNMWSLTKEKKDELLKKRDEKRKELEDLKQKSPADLWQSDLQSFMEELDKVEKKEKEDEEAGISGNVMKAAHKQGGGKSRPKKMALEETKPSPMSQRIIPHIDPELRKKVEKPAGGAGEVKKRGRMKKEADGEFNKEEDDEPMPLAERIGNSPEKYEQAKAKKTLKQQIKPSPKKSLSSKKKGPKRNPWSASESEPSSSEESDVEASDYIPPEKRTTAPRRAAASKAKYNFDSEEEEEEHENFKPNYGAFEDDIDRIRLDLDGISEEDEPPSRTKTKTIKKSQPEPHREEKTNENQNGRSTPEMIISDSEDSFDAPPSRTTKKTDDTVGGDKDGLFDSLLGGSSPDKKPDESMSSLNIEPSTVPSAKSVDSGSSTDDDERANKQRESKVVKQKEDRSDGSDNEFIPEVKKSRAIPKKPTTGGGEKRKKKEATAKPAKRPKKDPKKKAKSDSDDNDDESEVKCSSAPAPRSRSARSCAPIKYNFGDESSDEGF</sequence>
<name>A0ABM1BZE8_LIMPO</name>
<dbReference type="CDD" id="cd16930">
    <property type="entry name" value="HATPase_TopII-like"/>
    <property type="match status" value="1"/>
</dbReference>
<dbReference type="InterPro" id="IPR013760">
    <property type="entry name" value="Topo_IIA-like_dom_sf"/>
</dbReference>
<dbReference type="InterPro" id="IPR036890">
    <property type="entry name" value="HATPase_C_sf"/>
</dbReference>
<feature type="compositionally biased region" description="Basic and acidic residues" evidence="14">
    <location>
        <begin position="1516"/>
        <end position="1535"/>
    </location>
</feature>
<evidence type="ECO:0000256" key="10">
    <source>
        <dbReference type="ARBA" id="ARBA00023125"/>
    </source>
</evidence>
<dbReference type="InterPro" id="IPR050634">
    <property type="entry name" value="DNA_Topoisomerase_II"/>
</dbReference>
<evidence type="ECO:0000256" key="3">
    <source>
        <dbReference type="ARBA" id="ARBA00001946"/>
    </source>
</evidence>
<feature type="active site" description="O-(5'-phospho-DNA)-tyrosine intermediate" evidence="12">
    <location>
        <position position="812"/>
    </location>
</feature>
<dbReference type="SUPFAM" id="SSF54211">
    <property type="entry name" value="Ribosomal protein S5 domain 2-like"/>
    <property type="match status" value="1"/>
</dbReference>
<keyword evidence="10 12" id="KW-0238">DNA-binding</keyword>
<gene>
    <name evidence="18 19" type="primary">LOC106475421</name>
</gene>
<accession>A0ABM1BZE8</accession>
<evidence type="ECO:0000313" key="17">
    <source>
        <dbReference type="Proteomes" id="UP000694941"/>
    </source>
</evidence>
<dbReference type="PRINTS" id="PR00418">
    <property type="entry name" value="TPI2FAMILY"/>
</dbReference>
<dbReference type="InterPro" id="IPR031660">
    <property type="entry name" value="TOPRIM_C"/>
</dbReference>
<dbReference type="CDD" id="cd03481">
    <property type="entry name" value="TopoIIA_Trans_ScTopoIIA"/>
    <property type="match status" value="1"/>
</dbReference>
<evidence type="ECO:0000256" key="7">
    <source>
        <dbReference type="ARBA" id="ARBA00022840"/>
    </source>
</evidence>
<dbReference type="Pfam" id="PF16898">
    <property type="entry name" value="TOPRIM_C"/>
    <property type="match status" value="1"/>
</dbReference>
<dbReference type="CDD" id="cd00187">
    <property type="entry name" value="TOP4c"/>
    <property type="match status" value="1"/>
</dbReference>
<comment type="subunit">
    <text evidence="13">Homodimer.</text>
</comment>
<dbReference type="Gene3D" id="3.30.565.10">
    <property type="entry name" value="Histidine kinase-like ATPase, C-terminal domain"/>
    <property type="match status" value="1"/>
</dbReference>
<dbReference type="InterPro" id="IPR002205">
    <property type="entry name" value="Topo_IIA_dom_A"/>
</dbReference>
<dbReference type="Gene3D" id="3.30.1360.40">
    <property type="match status" value="1"/>
</dbReference>
<feature type="compositionally biased region" description="Basic and acidic residues" evidence="14">
    <location>
        <begin position="1418"/>
        <end position="1429"/>
    </location>
</feature>